<sequence length="187" mass="21367">MDNHPFEMELIEMADKDLINREKLLSTGKLSGGYHPEMESIHRSNAKRLREIIADIGYPTISKVGEKASNAAWLIIQHAISEPEFIKACYVMMKENKDDINPLHIAYLHDRILVFQSKPQKYGTQLTSGGAIYPVRNKANLNIERKKVNLPALSNAEIDKILKPEDITEIDDKVSGYTHWRKKVGWI</sequence>
<evidence type="ECO:0000313" key="1">
    <source>
        <dbReference type="EMBL" id="KGE12282.1"/>
    </source>
</evidence>
<proteinExistence type="predicted"/>
<reference evidence="2" key="1">
    <citation type="submission" date="2014-04" db="EMBL/GenBank/DDBJ databases">
        <title>Whole-Genome optical mapping and complete genome sequence of Sphingobacterium deserti sp. nov., a new spaces isolated from desert in the west of China.</title>
        <authorList>
            <person name="Teng C."/>
            <person name="Zhou Z."/>
            <person name="Li X."/>
            <person name="Chen M."/>
            <person name="Lin M."/>
            <person name="Wang L."/>
            <person name="Su S."/>
            <person name="Zhang C."/>
            <person name="Zhang W."/>
        </authorList>
    </citation>
    <scope>NUCLEOTIDE SEQUENCE [LARGE SCALE GENOMIC DNA]</scope>
    <source>
        <strain evidence="2">ACCC05744</strain>
    </source>
</reference>
<comment type="caution">
    <text evidence="1">The sequence shown here is derived from an EMBL/GenBank/DDBJ whole genome shotgun (WGS) entry which is preliminary data.</text>
</comment>
<dbReference type="Pfam" id="PF20329">
    <property type="entry name" value="DUF6624"/>
    <property type="match status" value="1"/>
</dbReference>
<name>A0A0B8SYK6_9SPHI</name>
<dbReference type="PATRIC" id="fig|1229276.3.peg.4074"/>
<dbReference type="AlphaFoldDB" id="A0A0B8SYK6"/>
<dbReference type="Proteomes" id="UP000031802">
    <property type="component" value="Unassembled WGS sequence"/>
</dbReference>
<dbReference type="RefSeq" id="WP_037503820.1">
    <property type="nucleotide sequence ID" value="NZ_JJMU01000074.1"/>
</dbReference>
<accession>A0A0B8SYK6</accession>
<gene>
    <name evidence="1" type="ORF">DI53_3932</name>
</gene>
<reference evidence="1 2" key="2">
    <citation type="journal article" date="2015" name="PLoS ONE">
        <title>Whole-Genome Optical Mapping and Finished Genome Sequence of Sphingobacterium deserti sp. nov., a New Species Isolated from the Western Desert of China.</title>
        <authorList>
            <person name="Teng C."/>
            <person name="Zhou Z."/>
            <person name="Molnar I."/>
            <person name="Li X."/>
            <person name="Tang R."/>
            <person name="Chen M."/>
            <person name="Wang L."/>
            <person name="Su S."/>
            <person name="Zhang W."/>
            <person name="Lin M."/>
        </authorList>
    </citation>
    <scope>NUCLEOTIDE SEQUENCE [LARGE SCALE GENOMIC DNA]</scope>
    <source>
        <strain evidence="2">ACCC05744</strain>
    </source>
</reference>
<keyword evidence="2" id="KW-1185">Reference proteome</keyword>
<organism evidence="1 2">
    <name type="scientific">Sphingobacterium deserti</name>
    <dbReference type="NCBI Taxonomy" id="1229276"/>
    <lineage>
        <taxon>Bacteria</taxon>
        <taxon>Pseudomonadati</taxon>
        <taxon>Bacteroidota</taxon>
        <taxon>Sphingobacteriia</taxon>
        <taxon>Sphingobacteriales</taxon>
        <taxon>Sphingobacteriaceae</taxon>
        <taxon>Sphingobacterium</taxon>
    </lineage>
</organism>
<evidence type="ECO:0000313" key="2">
    <source>
        <dbReference type="Proteomes" id="UP000031802"/>
    </source>
</evidence>
<dbReference type="STRING" id="1229276.DI53_3932"/>
<dbReference type="EMBL" id="JJMU01000074">
    <property type="protein sequence ID" value="KGE12282.1"/>
    <property type="molecule type" value="Genomic_DNA"/>
</dbReference>
<protein>
    <submittedName>
        <fullName evidence="1">Uncharacterized protein</fullName>
    </submittedName>
</protein>
<dbReference type="InterPro" id="IPR046732">
    <property type="entry name" value="DUF6624"/>
</dbReference>
<dbReference type="OrthoDB" id="2989458at2"/>
<dbReference type="eggNOG" id="COG4403">
    <property type="taxonomic scope" value="Bacteria"/>
</dbReference>